<reference evidence="4 5" key="1">
    <citation type="submission" date="2016-11" db="EMBL/GenBank/DDBJ databases">
        <authorList>
            <person name="Jaros S."/>
            <person name="Januszkiewicz K."/>
            <person name="Wedrychowicz H."/>
        </authorList>
    </citation>
    <scope>NUCLEOTIDE SEQUENCE [LARGE SCALE GENOMIC DNA]</scope>
    <source>
        <strain evidence="4 5">DSM 21758</strain>
    </source>
</reference>
<dbReference type="Gene3D" id="1.10.357.40">
    <property type="entry name" value="YbiA-like"/>
    <property type="match status" value="1"/>
</dbReference>
<feature type="domain" description="NADAR" evidence="3">
    <location>
        <begin position="22"/>
        <end position="180"/>
    </location>
</feature>
<dbReference type="RefSeq" id="WP_072984806.1">
    <property type="nucleotide sequence ID" value="NZ_FQZB01000004.1"/>
</dbReference>
<organism evidence="4 5">
    <name type="scientific">Clostridium cavendishii DSM 21758</name>
    <dbReference type="NCBI Taxonomy" id="1121302"/>
    <lineage>
        <taxon>Bacteria</taxon>
        <taxon>Bacillati</taxon>
        <taxon>Bacillota</taxon>
        <taxon>Clostridia</taxon>
        <taxon>Eubacteriales</taxon>
        <taxon>Clostridiaceae</taxon>
        <taxon>Clostridium</taxon>
    </lineage>
</organism>
<keyword evidence="5" id="KW-1185">Reference proteome</keyword>
<evidence type="ECO:0000313" key="4">
    <source>
        <dbReference type="EMBL" id="SHI57833.1"/>
    </source>
</evidence>
<dbReference type="Proteomes" id="UP000184310">
    <property type="component" value="Unassembled WGS sequence"/>
</dbReference>
<comment type="catalytic activity">
    <reaction evidence="1">
        <text>5-amino-6-(5-phospho-D-ribosylamino)uracil + H2O = 5,6-diaminouracil + D-ribose 5-phosphate</text>
        <dbReference type="Rhea" id="RHEA:55020"/>
        <dbReference type="ChEBI" id="CHEBI:15377"/>
        <dbReference type="ChEBI" id="CHEBI:46252"/>
        <dbReference type="ChEBI" id="CHEBI:58453"/>
        <dbReference type="ChEBI" id="CHEBI:78346"/>
    </reaction>
</comment>
<dbReference type="STRING" id="1121302.SAMN02745163_00415"/>
<comment type="catalytic activity">
    <reaction evidence="2">
        <text>2,5-diamino-6-hydroxy-4-(5-phosphoribosylamino)-pyrimidine + H2O = 2,5,6-triamino-4-hydroxypyrimidine + D-ribose 5-phosphate</text>
        <dbReference type="Rhea" id="RHEA:23436"/>
        <dbReference type="ChEBI" id="CHEBI:15377"/>
        <dbReference type="ChEBI" id="CHEBI:58614"/>
        <dbReference type="ChEBI" id="CHEBI:78346"/>
        <dbReference type="ChEBI" id="CHEBI:137796"/>
    </reaction>
</comment>
<evidence type="ECO:0000313" key="5">
    <source>
        <dbReference type="Proteomes" id="UP000184310"/>
    </source>
</evidence>
<dbReference type="InterPro" id="IPR012816">
    <property type="entry name" value="NADAR"/>
</dbReference>
<protein>
    <recommendedName>
        <fullName evidence="3">NADAR domain-containing protein</fullName>
    </recommendedName>
</protein>
<sequence length="182" mass="21413">MKYTLEWVKSEFNRGNKIKYEFFWGHRPSKNGRITKSCFSQWWMSEFEIDNIVYCCAEQYMMAEKARLFNDEEVLEEILKTKEQGKIKALGRKVKNFNEEVWNKNKYDIVLRGNKAKFSQNEALKEYLLTTGNKVLVEASPYDRVWGIGLSADIEGIENPLLWKGENFLGFALMEVRDILKG</sequence>
<proteinExistence type="predicted"/>
<gene>
    <name evidence="4" type="ORF">SAMN02745163_00415</name>
</gene>
<dbReference type="AlphaFoldDB" id="A0A1M6CAC6"/>
<evidence type="ECO:0000256" key="2">
    <source>
        <dbReference type="ARBA" id="ARBA00000751"/>
    </source>
</evidence>
<dbReference type="OrthoDB" id="67297at2"/>
<accession>A0A1M6CAC6</accession>
<dbReference type="Pfam" id="PF08719">
    <property type="entry name" value="NADAR"/>
    <property type="match status" value="1"/>
</dbReference>
<evidence type="ECO:0000259" key="3">
    <source>
        <dbReference type="Pfam" id="PF08719"/>
    </source>
</evidence>
<dbReference type="CDD" id="cd15457">
    <property type="entry name" value="NADAR"/>
    <property type="match status" value="1"/>
</dbReference>
<dbReference type="InterPro" id="IPR037238">
    <property type="entry name" value="YbiA-like_sf"/>
</dbReference>
<evidence type="ECO:0000256" key="1">
    <source>
        <dbReference type="ARBA" id="ARBA00000022"/>
    </source>
</evidence>
<name>A0A1M6CAC6_9CLOT</name>
<dbReference type="SUPFAM" id="SSF143990">
    <property type="entry name" value="YbiA-like"/>
    <property type="match status" value="1"/>
</dbReference>
<dbReference type="NCBIfam" id="TIGR02464">
    <property type="entry name" value="ribofla_fusion"/>
    <property type="match status" value="1"/>
</dbReference>
<dbReference type="EMBL" id="FQZB01000004">
    <property type="protein sequence ID" value="SHI57833.1"/>
    <property type="molecule type" value="Genomic_DNA"/>
</dbReference>